<dbReference type="InterPro" id="IPR052937">
    <property type="entry name" value="Inner_membrane_protein"/>
</dbReference>
<reference evidence="3 4" key="1">
    <citation type="submission" date="2020-08" db="EMBL/GenBank/DDBJ databases">
        <title>Sequencing the genomes of 1000 actinobacteria strains.</title>
        <authorList>
            <person name="Klenk H.-P."/>
        </authorList>
    </citation>
    <scope>NUCLEOTIDE SEQUENCE [LARGE SCALE GENOMIC DNA]</scope>
    <source>
        <strain evidence="3 4">DSM 46659</strain>
    </source>
</reference>
<evidence type="ECO:0000256" key="1">
    <source>
        <dbReference type="SAM" id="Phobius"/>
    </source>
</evidence>
<evidence type="ECO:0000313" key="4">
    <source>
        <dbReference type="Proteomes" id="UP000546642"/>
    </source>
</evidence>
<sequence>MASGSTANADSDVDSTWKRGIVALLRLILNIIWLVVAGFWLALGYVVAGIICCILIVTIPFGVASFRMANYALWPFGRELARRPGASGGSTLLNIIWLIVAGWWLTIGHIATALGLAVTIIGIPLAWASLKMIPVALAPFGNEIVHSGRAREPWQF</sequence>
<feature type="transmembrane region" description="Helical" evidence="1">
    <location>
        <begin position="21"/>
        <end position="40"/>
    </location>
</feature>
<protein>
    <submittedName>
        <fullName evidence="3">Uncharacterized membrane protein YccF (DUF307 family)</fullName>
    </submittedName>
</protein>
<organism evidence="3 4">
    <name type="scientific">Nocardiopsis mwathae</name>
    <dbReference type="NCBI Taxonomy" id="1472723"/>
    <lineage>
        <taxon>Bacteria</taxon>
        <taxon>Bacillati</taxon>
        <taxon>Actinomycetota</taxon>
        <taxon>Actinomycetes</taxon>
        <taxon>Streptosporangiales</taxon>
        <taxon>Nocardiopsidaceae</taxon>
        <taxon>Nocardiopsis</taxon>
    </lineage>
</organism>
<feature type="domain" description="Inner membrane component" evidence="2">
    <location>
        <begin position="28"/>
        <end position="78"/>
    </location>
</feature>
<dbReference type="AlphaFoldDB" id="A0A7W9YG69"/>
<dbReference type="NCBIfam" id="NF008740">
    <property type="entry name" value="PRK11770.1-2"/>
    <property type="match status" value="1"/>
</dbReference>
<gene>
    <name evidence="3" type="ORF">HNR23_001420</name>
</gene>
<dbReference type="Proteomes" id="UP000546642">
    <property type="component" value="Unassembled WGS sequence"/>
</dbReference>
<feature type="transmembrane region" description="Helical" evidence="1">
    <location>
        <begin position="46"/>
        <end position="66"/>
    </location>
</feature>
<dbReference type="PANTHER" id="PTHR42903">
    <property type="entry name" value="INNER MEMBRANE PROTEIN YCCF"/>
    <property type="match status" value="1"/>
</dbReference>
<keyword evidence="1" id="KW-1133">Transmembrane helix</keyword>
<name>A0A7W9YG69_9ACTN</name>
<feature type="transmembrane region" description="Helical" evidence="1">
    <location>
        <begin position="110"/>
        <end position="130"/>
    </location>
</feature>
<comment type="caution">
    <text evidence="3">The sequence shown here is derived from an EMBL/GenBank/DDBJ whole genome shotgun (WGS) entry which is preliminary data.</text>
</comment>
<keyword evidence="1" id="KW-0812">Transmembrane</keyword>
<keyword evidence="1" id="KW-0472">Membrane</keyword>
<feature type="domain" description="Inner membrane component" evidence="2">
    <location>
        <begin position="92"/>
        <end position="142"/>
    </location>
</feature>
<dbReference type="PANTHER" id="PTHR42903:SF1">
    <property type="entry name" value="INNER MEMBRANE PROTEIN YCCF"/>
    <property type="match status" value="1"/>
</dbReference>
<accession>A0A7W9YG69</accession>
<evidence type="ECO:0000259" key="2">
    <source>
        <dbReference type="Pfam" id="PF03733"/>
    </source>
</evidence>
<evidence type="ECO:0000313" key="3">
    <source>
        <dbReference type="EMBL" id="MBB6171360.1"/>
    </source>
</evidence>
<proteinExistence type="predicted"/>
<keyword evidence="4" id="KW-1185">Reference proteome</keyword>
<dbReference type="EMBL" id="JACHDS010000001">
    <property type="protein sequence ID" value="MBB6171360.1"/>
    <property type="molecule type" value="Genomic_DNA"/>
</dbReference>
<dbReference type="GO" id="GO:0005886">
    <property type="term" value="C:plasma membrane"/>
    <property type="evidence" value="ECO:0007669"/>
    <property type="project" value="TreeGrafter"/>
</dbReference>
<dbReference type="InterPro" id="IPR005185">
    <property type="entry name" value="YccF"/>
</dbReference>
<dbReference type="Pfam" id="PF03733">
    <property type="entry name" value="YccF"/>
    <property type="match status" value="2"/>
</dbReference>
<feature type="transmembrane region" description="Helical" evidence="1">
    <location>
        <begin position="86"/>
        <end position="104"/>
    </location>
</feature>